<evidence type="ECO:0000313" key="3">
    <source>
        <dbReference type="EMBL" id="PWA68382.1"/>
    </source>
</evidence>
<protein>
    <submittedName>
        <fullName evidence="3">Replication protein A 70 kDa DNA-binding subunit B</fullName>
    </submittedName>
</protein>
<dbReference type="Pfam" id="PF02721">
    <property type="entry name" value="DUF223"/>
    <property type="match status" value="1"/>
</dbReference>
<dbReference type="GO" id="GO:0003677">
    <property type="term" value="F:DNA binding"/>
    <property type="evidence" value="ECO:0007669"/>
    <property type="project" value="UniProtKB-KW"/>
</dbReference>
<proteinExistence type="predicted"/>
<dbReference type="EMBL" id="PKPP01003646">
    <property type="protein sequence ID" value="PWA68382.1"/>
    <property type="molecule type" value="Genomic_DNA"/>
</dbReference>
<feature type="domain" description="Replication protein A 70 kDa DNA-binding subunit B/D first OB fold" evidence="2">
    <location>
        <begin position="7"/>
        <end position="108"/>
    </location>
</feature>
<feature type="region of interest" description="Disordered" evidence="1">
    <location>
        <begin position="449"/>
        <end position="499"/>
    </location>
</feature>
<dbReference type="Proteomes" id="UP000245207">
    <property type="component" value="Unassembled WGS sequence"/>
</dbReference>
<organism evidence="3 4">
    <name type="scientific">Artemisia annua</name>
    <name type="common">Sweet wormwood</name>
    <dbReference type="NCBI Taxonomy" id="35608"/>
    <lineage>
        <taxon>Eukaryota</taxon>
        <taxon>Viridiplantae</taxon>
        <taxon>Streptophyta</taxon>
        <taxon>Embryophyta</taxon>
        <taxon>Tracheophyta</taxon>
        <taxon>Spermatophyta</taxon>
        <taxon>Magnoliopsida</taxon>
        <taxon>eudicotyledons</taxon>
        <taxon>Gunneridae</taxon>
        <taxon>Pentapetalae</taxon>
        <taxon>asterids</taxon>
        <taxon>campanulids</taxon>
        <taxon>Asterales</taxon>
        <taxon>Asteraceae</taxon>
        <taxon>Asteroideae</taxon>
        <taxon>Anthemideae</taxon>
        <taxon>Artemisiinae</taxon>
        <taxon>Artemisia</taxon>
    </lineage>
</organism>
<dbReference type="InterPro" id="IPR012340">
    <property type="entry name" value="NA-bd_OB-fold"/>
</dbReference>
<dbReference type="SUPFAM" id="SSF50249">
    <property type="entry name" value="Nucleic acid-binding proteins"/>
    <property type="match status" value="2"/>
</dbReference>
<keyword evidence="4" id="KW-1185">Reference proteome</keyword>
<dbReference type="OrthoDB" id="1750540at2759"/>
<sequence length="499" mass="56209">MEQNITMFCDVDPMLDDLKVLARCISKWVSHPIGNPSDVWSLDFVFQDTQGNRIQATVKKDRITMFQLLIDEGSCYRISNFGVGENGGRFPLLNHRFKMNLFKNTSVIRLASFDSNTRGFKFEPFPNFITRRFKESELVDVIETIVSISDPITFNKFGVDKIRRTVLLEDVDGGKLECCFFDAWADKFTKLAEISDKVGHAVYADIDGYDPKKHTITVFSPAKKILTPEEFFERAVKKSVGSIRDTENIHKIHRKHGWAYLACKKCGSAAKEVLNKNGSSSSSKSKKQQVWNCKKCKEITAVGMKFKVIVCVIDDSGSASFLLFDDMVYKLCDVQCHILIKQYGPDHEDYFPSELNIMVGKKGLFRFEYTSFNMNNNNHVYQVKMMSEEAAIIEMFEKDFIIKDAADQLETPEVTAANSSKFAVGETVPFNIEETPNNGKAIEGSGGKGKGIEGFGGHSGNGGNGKRTIIDLDQYEEVEPEPSKKGKNELVQVKIEPKE</sequence>
<evidence type="ECO:0000256" key="1">
    <source>
        <dbReference type="SAM" id="MobiDB-lite"/>
    </source>
</evidence>
<comment type="caution">
    <text evidence="3">The sequence shown here is derived from an EMBL/GenBank/DDBJ whole genome shotgun (WGS) entry which is preliminary data.</text>
</comment>
<dbReference type="PANTHER" id="PTHR47165">
    <property type="entry name" value="OS03G0429900 PROTEIN"/>
    <property type="match status" value="1"/>
</dbReference>
<dbReference type="CDD" id="cd04480">
    <property type="entry name" value="RPA1_DBD_A_like"/>
    <property type="match status" value="1"/>
</dbReference>
<evidence type="ECO:0000313" key="4">
    <source>
        <dbReference type="Proteomes" id="UP000245207"/>
    </source>
</evidence>
<dbReference type="Gene3D" id="2.40.50.140">
    <property type="entry name" value="Nucleic acid-binding proteins"/>
    <property type="match status" value="3"/>
</dbReference>
<dbReference type="AlphaFoldDB" id="A0A2U1N4E1"/>
<keyword evidence="3" id="KW-0238">DNA-binding</keyword>
<dbReference type="PANTHER" id="PTHR47165:SF4">
    <property type="entry name" value="OS03G0429900 PROTEIN"/>
    <property type="match status" value="1"/>
</dbReference>
<dbReference type="InterPro" id="IPR003871">
    <property type="entry name" value="RFA1B/D_OB_1st"/>
</dbReference>
<accession>A0A2U1N4E1</accession>
<name>A0A2U1N4E1_ARTAN</name>
<evidence type="ECO:0000259" key="2">
    <source>
        <dbReference type="Pfam" id="PF02721"/>
    </source>
</evidence>
<gene>
    <name evidence="3" type="ORF">CTI12_AA309220</name>
</gene>
<feature type="compositionally biased region" description="Gly residues" evidence="1">
    <location>
        <begin position="449"/>
        <end position="465"/>
    </location>
</feature>
<reference evidence="3 4" key="1">
    <citation type="journal article" date="2018" name="Mol. Plant">
        <title>The genome of Artemisia annua provides insight into the evolution of Asteraceae family and artemisinin biosynthesis.</title>
        <authorList>
            <person name="Shen Q."/>
            <person name="Zhang L."/>
            <person name="Liao Z."/>
            <person name="Wang S."/>
            <person name="Yan T."/>
            <person name="Shi P."/>
            <person name="Liu M."/>
            <person name="Fu X."/>
            <person name="Pan Q."/>
            <person name="Wang Y."/>
            <person name="Lv Z."/>
            <person name="Lu X."/>
            <person name="Zhang F."/>
            <person name="Jiang W."/>
            <person name="Ma Y."/>
            <person name="Chen M."/>
            <person name="Hao X."/>
            <person name="Li L."/>
            <person name="Tang Y."/>
            <person name="Lv G."/>
            <person name="Zhou Y."/>
            <person name="Sun X."/>
            <person name="Brodelius P.E."/>
            <person name="Rose J.K.C."/>
            <person name="Tang K."/>
        </authorList>
    </citation>
    <scope>NUCLEOTIDE SEQUENCE [LARGE SCALE GENOMIC DNA]</scope>
    <source>
        <strain evidence="4">cv. Huhao1</strain>
        <tissue evidence="3">Leaf</tissue>
    </source>
</reference>